<organism evidence="1 2">
    <name type="scientific">Hymenobacter jeollabukensis</name>
    <dbReference type="NCBI Taxonomy" id="2025313"/>
    <lineage>
        <taxon>Bacteria</taxon>
        <taxon>Pseudomonadati</taxon>
        <taxon>Bacteroidota</taxon>
        <taxon>Cytophagia</taxon>
        <taxon>Cytophagales</taxon>
        <taxon>Hymenobacteraceae</taxon>
        <taxon>Hymenobacter</taxon>
    </lineage>
</organism>
<dbReference type="RefSeq" id="WP_138080405.1">
    <property type="nucleotide sequence ID" value="NZ_VAJM01000013.1"/>
</dbReference>
<name>A0A5R8WKR1_9BACT</name>
<evidence type="ECO:0000313" key="1">
    <source>
        <dbReference type="EMBL" id="TLM89424.1"/>
    </source>
</evidence>
<proteinExistence type="predicted"/>
<sequence>MSREELARAGFFPADWIPSGTRYLHGELLVRMSARGSLRVFIPEGGGEVEVSSGSLFEPVVHYVGALEGVAALLLQLQNLL</sequence>
<reference evidence="1 2" key="1">
    <citation type="submission" date="2019-05" db="EMBL/GenBank/DDBJ databases">
        <title>Hymenobacter edaphi sp. nov., isolated from abandoned arsenic-contaminated farmland soil.</title>
        <authorList>
            <person name="Nie L."/>
        </authorList>
    </citation>
    <scope>NUCLEOTIDE SEQUENCE [LARGE SCALE GENOMIC DNA]</scope>
    <source>
        <strain evidence="1 2">1-3-3-8</strain>
    </source>
</reference>
<evidence type="ECO:0000313" key="2">
    <source>
        <dbReference type="Proteomes" id="UP000305517"/>
    </source>
</evidence>
<dbReference type="OrthoDB" id="886784at2"/>
<dbReference type="AlphaFoldDB" id="A0A5R8WKR1"/>
<gene>
    <name evidence="1" type="ORF">FDY95_20335</name>
</gene>
<keyword evidence="2" id="KW-1185">Reference proteome</keyword>
<accession>A0A5R8WKR1</accession>
<comment type="caution">
    <text evidence="1">The sequence shown here is derived from an EMBL/GenBank/DDBJ whole genome shotgun (WGS) entry which is preliminary data.</text>
</comment>
<dbReference type="Proteomes" id="UP000305517">
    <property type="component" value="Unassembled WGS sequence"/>
</dbReference>
<dbReference type="EMBL" id="VAJM01000013">
    <property type="protein sequence ID" value="TLM89424.1"/>
    <property type="molecule type" value="Genomic_DNA"/>
</dbReference>
<protein>
    <submittedName>
        <fullName evidence="1">Uncharacterized protein</fullName>
    </submittedName>
</protein>